<dbReference type="SUPFAM" id="SSF103473">
    <property type="entry name" value="MFS general substrate transporter"/>
    <property type="match status" value="1"/>
</dbReference>
<gene>
    <name evidence="5" type="ORF">SAMEA4029009_CIC11G00000000606</name>
</gene>
<accession>A0A1L0BQS0</accession>
<proteinExistence type="inferred from homology"/>
<reference evidence="5 6" key="1">
    <citation type="submission" date="2016-10" db="EMBL/GenBank/DDBJ databases">
        <authorList>
            <person name="de Groot N.N."/>
        </authorList>
    </citation>
    <scope>NUCLEOTIDE SEQUENCE [LARGE SCALE GENOMIC DNA]</scope>
    <source>
        <strain evidence="5 6">PYCC 4715</strain>
    </source>
</reference>
<dbReference type="PANTHER" id="PTHR11360:SF177">
    <property type="entry name" value="RIBOFLAVIN TRANSPORTER MCH5"/>
    <property type="match status" value="1"/>
</dbReference>
<evidence type="ECO:0000313" key="6">
    <source>
        <dbReference type="Proteomes" id="UP000182259"/>
    </source>
</evidence>
<name>A0A1L0BQS0_9ASCO</name>
<keyword evidence="3" id="KW-0472">Membrane</keyword>
<feature type="transmembrane region" description="Helical" evidence="3">
    <location>
        <begin position="367"/>
        <end position="385"/>
    </location>
</feature>
<feature type="transmembrane region" description="Helical" evidence="3">
    <location>
        <begin position="145"/>
        <end position="167"/>
    </location>
</feature>
<evidence type="ECO:0000256" key="2">
    <source>
        <dbReference type="ARBA" id="ARBA00006727"/>
    </source>
</evidence>
<evidence type="ECO:0000256" key="3">
    <source>
        <dbReference type="SAM" id="Phobius"/>
    </source>
</evidence>
<dbReference type="GO" id="GO:0032218">
    <property type="term" value="P:riboflavin transport"/>
    <property type="evidence" value="ECO:0007669"/>
    <property type="project" value="TreeGrafter"/>
</dbReference>
<keyword evidence="3" id="KW-0812">Transmembrane</keyword>
<dbReference type="PANTHER" id="PTHR11360">
    <property type="entry name" value="MONOCARBOXYLATE TRANSPORTER"/>
    <property type="match status" value="1"/>
</dbReference>
<dbReference type="EMBL" id="LT635766">
    <property type="protein sequence ID" value="SGZ53595.1"/>
    <property type="molecule type" value="Genomic_DNA"/>
</dbReference>
<feature type="transmembrane region" description="Helical" evidence="3">
    <location>
        <begin position="460"/>
        <end position="480"/>
    </location>
</feature>
<dbReference type="InterPro" id="IPR050327">
    <property type="entry name" value="Proton-linked_MCT"/>
</dbReference>
<feature type="transmembrane region" description="Helical" evidence="3">
    <location>
        <begin position="231"/>
        <end position="251"/>
    </location>
</feature>
<feature type="transmembrane region" description="Helical" evidence="3">
    <location>
        <begin position="422"/>
        <end position="448"/>
    </location>
</feature>
<feature type="domain" description="Major facilitator superfamily (MFS) profile" evidence="4">
    <location>
        <begin position="106"/>
        <end position="513"/>
    </location>
</feature>
<dbReference type="PROSITE" id="PS50850">
    <property type="entry name" value="MFS"/>
    <property type="match status" value="1"/>
</dbReference>
<keyword evidence="3" id="KW-1133">Transmembrane helix</keyword>
<protein>
    <submittedName>
        <fullName evidence="5">CIC11C00000000606</fullName>
    </submittedName>
</protein>
<dbReference type="GO" id="GO:0022857">
    <property type="term" value="F:transmembrane transporter activity"/>
    <property type="evidence" value="ECO:0007669"/>
    <property type="project" value="InterPro"/>
</dbReference>
<feature type="transmembrane region" description="Helical" evidence="3">
    <location>
        <begin position="397"/>
        <end position="416"/>
    </location>
</feature>
<dbReference type="InterPro" id="IPR011701">
    <property type="entry name" value="MFS"/>
</dbReference>
<feature type="transmembrane region" description="Helical" evidence="3">
    <location>
        <begin position="197"/>
        <end position="219"/>
    </location>
</feature>
<organism evidence="5 6">
    <name type="scientific">Sungouiella intermedia</name>
    <dbReference type="NCBI Taxonomy" id="45354"/>
    <lineage>
        <taxon>Eukaryota</taxon>
        <taxon>Fungi</taxon>
        <taxon>Dikarya</taxon>
        <taxon>Ascomycota</taxon>
        <taxon>Saccharomycotina</taxon>
        <taxon>Pichiomycetes</taxon>
        <taxon>Metschnikowiaceae</taxon>
        <taxon>Sungouiella</taxon>
    </lineage>
</organism>
<evidence type="ECO:0000259" key="4">
    <source>
        <dbReference type="PROSITE" id="PS50850"/>
    </source>
</evidence>
<dbReference type="GO" id="GO:0016020">
    <property type="term" value="C:membrane"/>
    <property type="evidence" value="ECO:0007669"/>
    <property type="project" value="UniProtKB-SubCell"/>
</dbReference>
<dbReference type="InterPro" id="IPR020846">
    <property type="entry name" value="MFS_dom"/>
</dbReference>
<comment type="similarity">
    <text evidence="2">Belongs to the major facilitator superfamily. Monocarboxylate porter (TC 2.A.1.13) family.</text>
</comment>
<dbReference type="InterPro" id="IPR036259">
    <property type="entry name" value="MFS_trans_sf"/>
</dbReference>
<dbReference type="Pfam" id="PF07690">
    <property type="entry name" value="MFS_1"/>
    <property type="match status" value="1"/>
</dbReference>
<evidence type="ECO:0000313" key="5">
    <source>
        <dbReference type="EMBL" id="SGZ53595.1"/>
    </source>
</evidence>
<dbReference type="Gene3D" id="1.20.1250.20">
    <property type="entry name" value="MFS general substrate transporter like domains"/>
    <property type="match status" value="2"/>
</dbReference>
<feature type="transmembrane region" description="Helical" evidence="3">
    <location>
        <begin position="263"/>
        <end position="283"/>
    </location>
</feature>
<comment type="subcellular location">
    <subcellularLocation>
        <location evidence="1">Membrane</location>
        <topology evidence="1">Multi-pass membrane protein</topology>
    </subcellularLocation>
</comment>
<evidence type="ECO:0000256" key="1">
    <source>
        <dbReference type="ARBA" id="ARBA00004141"/>
    </source>
</evidence>
<feature type="transmembrane region" description="Helical" evidence="3">
    <location>
        <begin position="492"/>
        <end position="511"/>
    </location>
</feature>
<sequence>MHITAAKNDDSTPFLMASQTQIHENVHDIRLDVHNDGDHGGENIEMVSFAVPSFSQPLKVSGVEGLLQTLHRRAVAESRPKNEDITMYTLEANPDDFPDGGLRAYLVLAGSFCGLIADFGIPNSLGPLEAYVSNNQLSGAKQSTVSWVFSLHLGVMFFCSIFSGGLFDKYGSRKLLIGGTIFMCGGLLATAELKTMYQFILAFSIVTAFGASLAMAPLIGVLSHWFLRKRGFACSLATIGGLVGSAAFAVMLERLYSDIGYKWAMRVLSLICLGCMSISILLIKDRHTVRTVVTQTSESEEITSVVEPVTKSGWKVDMSNFLDLSPLRNIRFVSLVISVFLSEMIAISVLMYMASYALANDISQSKSYLLITVINISGIPARLATGILADKIGRFNVMLITSFFTAIFIFALLLPARGNLTVLYAFGVVYGCSSSAAVSLIAACLGQITPAATFGKHYGVLYFCLAFLIIIGIFSASLTIQNGTKADYQNWVIFEGCVATAAVFSWLWARYTHVRFRLCKF</sequence>
<feature type="transmembrane region" description="Helical" evidence="3">
    <location>
        <begin position="332"/>
        <end position="355"/>
    </location>
</feature>
<dbReference type="Proteomes" id="UP000182259">
    <property type="component" value="Chromosome III"/>
</dbReference>
<dbReference type="AlphaFoldDB" id="A0A1L0BQS0"/>